<reference evidence="1 2" key="1">
    <citation type="submission" date="2011-02" db="EMBL/GenBank/DDBJ databases">
        <title>The Genome Sequence of Sphaeroforma arctica JP610.</title>
        <authorList>
            <consortium name="The Broad Institute Genome Sequencing Platform"/>
            <person name="Russ C."/>
            <person name="Cuomo C."/>
            <person name="Young S.K."/>
            <person name="Zeng Q."/>
            <person name="Gargeya S."/>
            <person name="Alvarado L."/>
            <person name="Berlin A."/>
            <person name="Chapman S.B."/>
            <person name="Chen Z."/>
            <person name="Freedman E."/>
            <person name="Gellesch M."/>
            <person name="Goldberg J."/>
            <person name="Griggs A."/>
            <person name="Gujja S."/>
            <person name="Heilman E."/>
            <person name="Heiman D."/>
            <person name="Howarth C."/>
            <person name="Mehta T."/>
            <person name="Neiman D."/>
            <person name="Pearson M."/>
            <person name="Roberts A."/>
            <person name="Saif S."/>
            <person name="Shea T."/>
            <person name="Shenoy N."/>
            <person name="Sisk P."/>
            <person name="Stolte C."/>
            <person name="Sykes S."/>
            <person name="White J."/>
            <person name="Yandava C."/>
            <person name="Burger G."/>
            <person name="Gray M.W."/>
            <person name="Holland P.W.H."/>
            <person name="King N."/>
            <person name="Lang F.B.F."/>
            <person name="Roger A.J."/>
            <person name="Ruiz-Trillo I."/>
            <person name="Haas B."/>
            <person name="Nusbaum C."/>
            <person name="Birren B."/>
        </authorList>
    </citation>
    <scope>NUCLEOTIDE SEQUENCE [LARGE SCALE GENOMIC DNA]</scope>
    <source>
        <strain evidence="1 2">JP610</strain>
    </source>
</reference>
<feature type="non-terminal residue" evidence="1">
    <location>
        <position position="80"/>
    </location>
</feature>
<dbReference type="GeneID" id="25918745"/>
<dbReference type="Proteomes" id="UP000054560">
    <property type="component" value="Unassembled WGS sequence"/>
</dbReference>
<protein>
    <submittedName>
        <fullName evidence="1">Uncharacterized protein</fullName>
    </submittedName>
</protein>
<proteinExistence type="predicted"/>
<gene>
    <name evidence="1" type="ORF">SARC_18241</name>
</gene>
<organism evidence="1 2">
    <name type="scientific">Sphaeroforma arctica JP610</name>
    <dbReference type="NCBI Taxonomy" id="667725"/>
    <lineage>
        <taxon>Eukaryota</taxon>
        <taxon>Ichthyosporea</taxon>
        <taxon>Ichthyophonida</taxon>
        <taxon>Sphaeroforma</taxon>
    </lineage>
</organism>
<keyword evidence="2" id="KW-1185">Reference proteome</keyword>
<dbReference type="RefSeq" id="XP_014143152.1">
    <property type="nucleotide sequence ID" value="XM_014287677.1"/>
</dbReference>
<dbReference type="AlphaFoldDB" id="A0A0L0EXE4"/>
<dbReference type="EMBL" id="KQ256376">
    <property type="protein sequence ID" value="KNC69116.1"/>
    <property type="molecule type" value="Genomic_DNA"/>
</dbReference>
<evidence type="ECO:0000313" key="1">
    <source>
        <dbReference type="EMBL" id="KNC69116.1"/>
    </source>
</evidence>
<accession>A0A0L0EXE4</accession>
<name>A0A0L0EXE4_9EUKA</name>
<sequence length="80" mass="8690">MLTHVDCVSQNYCCNYPGADPKAVSPTGGSEVYKQDKRPSIDSGCSCELDSHPFTDTEQTLSRKAVEILHMLGVDKPEGT</sequence>
<evidence type="ECO:0000313" key="2">
    <source>
        <dbReference type="Proteomes" id="UP000054560"/>
    </source>
</evidence>